<evidence type="ECO:0000313" key="3">
    <source>
        <dbReference type="Proteomes" id="UP000053257"/>
    </source>
</evidence>
<reference evidence="2 3" key="1">
    <citation type="journal article" date="2014" name="PLoS Genet.">
        <title>Analysis of the Phlebiopsis gigantea genome, transcriptome and secretome provides insight into its pioneer colonization strategies of wood.</title>
        <authorList>
            <person name="Hori C."/>
            <person name="Ishida T."/>
            <person name="Igarashi K."/>
            <person name="Samejima M."/>
            <person name="Suzuki H."/>
            <person name="Master E."/>
            <person name="Ferreira P."/>
            <person name="Ruiz-Duenas F.J."/>
            <person name="Held B."/>
            <person name="Canessa P."/>
            <person name="Larrondo L.F."/>
            <person name="Schmoll M."/>
            <person name="Druzhinina I.S."/>
            <person name="Kubicek C.P."/>
            <person name="Gaskell J.A."/>
            <person name="Kersten P."/>
            <person name="St John F."/>
            <person name="Glasner J."/>
            <person name="Sabat G."/>
            <person name="Splinter BonDurant S."/>
            <person name="Syed K."/>
            <person name="Yadav J."/>
            <person name="Mgbeahuruike A.C."/>
            <person name="Kovalchuk A."/>
            <person name="Asiegbu F.O."/>
            <person name="Lackner G."/>
            <person name="Hoffmeister D."/>
            <person name="Rencoret J."/>
            <person name="Gutierrez A."/>
            <person name="Sun H."/>
            <person name="Lindquist E."/>
            <person name="Barry K."/>
            <person name="Riley R."/>
            <person name="Grigoriev I.V."/>
            <person name="Henrissat B."/>
            <person name="Kues U."/>
            <person name="Berka R.M."/>
            <person name="Martinez A.T."/>
            <person name="Covert S.F."/>
            <person name="Blanchette R.A."/>
            <person name="Cullen D."/>
        </authorList>
    </citation>
    <scope>NUCLEOTIDE SEQUENCE [LARGE SCALE GENOMIC DNA]</scope>
    <source>
        <strain evidence="2 3">11061_1 CR5-6</strain>
    </source>
</reference>
<dbReference type="HOGENOM" id="CLU_1357535_0_0_1"/>
<feature type="region of interest" description="Disordered" evidence="1">
    <location>
        <begin position="112"/>
        <end position="139"/>
    </location>
</feature>
<gene>
    <name evidence="2" type="ORF">PHLGIDRAFT_56689</name>
</gene>
<keyword evidence="3" id="KW-1185">Reference proteome</keyword>
<accession>A0A0C3RT88</accession>
<organism evidence="2 3">
    <name type="scientific">Phlebiopsis gigantea (strain 11061_1 CR5-6)</name>
    <name type="common">White-rot fungus</name>
    <name type="synonym">Peniophora gigantea</name>
    <dbReference type="NCBI Taxonomy" id="745531"/>
    <lineage>
        <taxon>Eukaryota</taxon>
        <taxon>Fungi</taxon>
        <taxon>Dikarya</taxon>
        <taxon>Basidiomycota</taxon>
        <taxon>Agaricomycotina</taxon>
        <taxon>Agaricomycetes</taxon>
        <taxon>Polyporales</taxon>
        <taxon>Phanerochaetaceae</taxon>
        <taxon>Phlebiopsis</taxon>
    </lineage>
</organism>
<sequence>SRMSLRFHWPCRPNPKLVTFTAEDILYKSTTADVSTGRLSAVLWFFPVLFRQTAGPWVNAELDDFRIRIFGSDETPCLVKVFRENLVGSVLTGDVLRLDDFGTNVRFSGVTESAVEDGEGSGGDGQREHPDANRCTAKRPQPYLGREQDEVRISAFARGLMLHNKEGRVYSFGALDAQLRRNWTANRGNFVMIVKDARWVRV</sequence>
<dbReference type="OrthoDB" id="2798046at2759"/>
<name>A0A0C3RT88_PHLG1</name>
<protein>
    <submittedName>
        <fullName evidence="2">Uncharacterized protein</fullName>
    </submittedName>
</protein>
<feature type="non-terminal residue" evidence="2">
    <location>
        <position position="1"/>
    </location>
</feature>
<feature type="non-terminal residue" evidence="2">
    <location>
        <position position="202"/>
    </location>
</feature>
<dbReference type="AlphaFoldDB" id="A0A0C3RT88"/>
<evidence type="ECO:0000313" key="2">
    <source>
        <dbReference type="EMBL" id="KIP03826.1"/>
    </source>
</evidence>
<dbReference type="Proteomes" id="UP000053257">
    <property type="component" value="Unassembled WGS sequence"/>
</dbReference>
<evidence type="ECO:0000256" key="1">
    <source>
        <dbReference type="SAM" id="MobiDB-lite"/>
    </source>
</evidence>
<proteinExistence type="predicted"/>
<dbReference type="EMBL" id="KN840598">
    <property type="protein sequence ID" value="KIP03826.1"/>
    <property type="molecule type" value="Genomic_DNA"/>
</dbReference>